<evidence type="ECO:0000256" key="2">
    <source>
        <dbReference type="ARBA" id="ARBA00023015"/>
    </source>
</evidence>
<dbReference type="SUPFAM" id="SSF46894">
    <property type="entry name" value="C-terminal effector domain of the bipartite response regulators"/>
    <property type="match status" value="1"/>
</dbReference>
<proteinExistence type="inferred from homology"/>
<dbReference type="PRINTS" id="PR00364">
    <property type="entry name" value="DISEASERSIST"/>
</dbReference>
<dbReference type="InterPro" id="IPR027417">
    <property type="entry name" value="P-loop_NTPase"/>
</dbReference>
<name>A0A495QGY2_9ACTN</name>
<dbReference type="Pfam" id="PF13181">
    <property type="entry name" value="TPR_8"/>
    <property type="match status" value="1"/>
</dbReference>
<gene>
    <name evidence="7" type="ORF">BZB76_5451</name>
</gene>
<keyword evidence="4" id="KW-0804">Transcription</keyword>
<dbReference type="Gene3D" id="1.10.10.10">
    <property type="entry name" value="Winged helix-like DNA-binding domain superfamily/Winged helix DNA-binding domain"/>
    <property type="match status" value="2"/>
</dbReference>
<dbReference type="InterPro" id="IPR011990">
    <property type="entry name" value="TPR-like_helical_dom_sf"/>
</dbReference>
<dbReference type="InterPro" id="IPR016032">
    <property type="entry name" value="Sig_transdc_resp-reg_C-effctor"/>
</dbReference>
<dbReference type="RefSeq" id="WP_121437184.1">
    <property type="nucleotide sequence ID" value="NZ_RBWU01000006.1"/>
</dbReference>
<dbReference type="GO" id="GO:0043531">
    <property type="term" value="F:ADP binding"/>
    <property type="evidence" value="ECO:0007669"/>
    <property type="project" value="InterPro"/>
</dbReference>
<evidence type="ECO:0000256" key="3">
    <source>
        <dbReference type="ARBA" id="ARBA00023125"/>
    </source>
</evidence>
<evidence type="ECO:0000259" key="6">
    <source>
        <dbReference type="PROSITE" id="PS51755"/>
    </source>
</evidence>
<comment type="similarity">
    <text evidence="1">Belongs to the AfsR/DnrI/RedD regulatory family.</text>
</comment>
<evidence type="ECO:0000256" key="5">
    <source>
        <dbReference type="PROSITE-ProRule" id="PRU01091"/>
    </source>
</evidence>
<evidence type="ECO:0000256" key="1">
    <source>
        <dbReference type="ARBA" id="ARBA00005820"/>
    </source>
</evidence>
<accession>A0A495QGY2</accession>
<evidence type="ECO:0000313" key="8">
    <source>
        <dbReference type="Proteomes" id="UP000274601"/>
    </source>
</evidence>
<dbReference type="PANTHER" id="PTHR35807">
    <property type="entry name" value="TRANSCRIPTIONAL REGULATOR REDD-RELATED"/>
    <property type="match status" value="1"/>
</dbReference>
<dbReference type="InterPro" id="IPR036388">
    <property type="entry name" value="WH-like_DNA-bd_sf"/>
</dbReference>
<dbReference type="PANTHER" id="PTHR35807:SF1">
    <property type="entry name" value="TRANSCRIPTIONAL REGULATOR REDD"/>
    <property type="match status" value="1"/>
</dbReference>
<dbReference type="Pfam" id="PF13374">
    <property type="entry name" value="TPR_10"/>
    <property type="match status" value="1"/>
</dbReference>
<organism evidence="7 8">
    <name type="scientific">Actinomadura pelletieri DSM 43383</name>
    <dbReference type="NCBI Taxonomy" id="1120940"/>
    <lineage>
        <taxon>Bacteria</taxon>
        <taxon>Bacillati</taxon>
        <taxon>Actinomycetota</taxon>
        <taxon>Actinomycetes</taxon>
        <taxon>Streptosporangiales</taxon>
        <taxon>Thermomonosporaceae</taxon>
        <taxon>Actinomadura</taxon>
    </lineage>
</organism>
<dbReference type="Proteomes" id="UP000274601">
    <property type="component" value="Unassembled WGS sequence"/>
</dbReference>
<dbReference type="SUPFAM" id="SSF48452">
    <property type="entry name" value="TPR-like"/>
    <property type="match status" value="3"/>
</dbReference>
<dbReference type="GO" id="GO:0006355">
    <property type="term" value="P:regulation of DNA-templated transcription"/>
    <property type="evidence" value="ECO:0007669"/>
    <property type="project" value="InterPro"/>
</dbReference>
<dbReference type="AlphaFoldDB" id="A0A495QGY2"/>
<feature type="DNA-binding region" description="OmpR/PhoB-type" evidence="5">
    <location>
        <begin position="1"/>
        <end position="94"/>
    </location>
</feature>
<sequence>MPEEFRILGPLEVWAGGKQVRLRGAGRQKVLAALLLSAGQVVPLSRLVDAVWPQEPPPTAEKRVRNLVSDLRRLLAEEKSAGLAAAGTGYRLDIAEDALDAAVFDRRVTRARQYAADRRPAEAVAEFRAALGLWRGPVLAGLECPALEPQMNSWEERRTAALEEDIELELDLGRHHSVISELAEQVAAHPLRERLAGQLMLALHRAGRRAEALQVFHDIRVALSEELGLDPAYQLRRLHEQILGSDPGLAAPAPAPARGKRVQQLPRDVADFTGRATELNRLLSALPDEGEAGTAVVIRSIDGMAGIGKTALAVHTAHRLADRYPDAQLFIDLKAHAAEARPTTTAAALDTLLRAIGVPGERIPDEVEQRAGLWRAELAGLRALIVLDNAATAEQVRPLLPGGPDTLVLITSRRQLTDLEAAFTLSLEVLPPADAAALFTRIVGDARAAGEPEAVHEVVRLCGFLPLAVRIAAARLRTRPTWTLAHLAERLGDQRRRLGELSTGDRSVVTAFALSYRHLAPVQQRLFRLLSLHPGTDFDVRTAAEIADISFEEAEQILENLLDMHLLQQRAVGRYRFHDLLRTYAAQLTREEDTEADRRAVLGRVLDHYLASARHVYRLERNGCTLADAFAATHSPGLAFADLAEGQAWVLHELDGILGVARRAAADPGLPIAAAADLLLALDPVGDFAFLWPRLNGPAAEVADAARARGEPSAEARARYLLGGGLWQVGRIDEGEAQIRRGIQAAKDGGETAVLDRLLNVSALLAHAGQRPEEALRTYRESLAVSERSGNWAAHLEVLNNIGAVYIRGAGRPAEALPWLERGLELLDRVGGQPVVRQYLMTNRGRAKMELGRPDEAVEDFRAVVAASRALAFPFQEAAALQELVHATWRLGRPEEALDHAEASLAIWRQLGQETRQAEVLAVQETIRAELGEPRPPATRAGLH</sequence>
<dbReference type="GO" id="GO:0000160">
    <property type="term" value="P:phosphorelay signal transduction system"/>
    <property type="evidence" value="ECO:0007669"/>
    <property type="project" value="InterPro"/>
</dbReference>
<feature type="domain" description="OmpR/PhoB-type" evidence="6">
    <location>
        <begin position="1"/>
        <end position="94"/>
    </location>
</feature>
<dbReference type="Pfam" id="PF13424">
    <property type="entry name" value="TPR_12"/>
    <property type="match status" value="1"/>
</dbReference>
<evidence type="ECO:0000256" key="4">
    <source>
        <dbReference type="ARBA" id="ARBA00023163"/>
    </source>
</evidence>
<dbReference type="InterPro" id="IPR005158">
    <property type="entry name" value="BTAD"/>
</dbReference>
<dbReference type="SUPFAM" id="SSF52540">
    <property type="entry name" value="P-loop containing nucleoside triphosphate hydrolases"/>
    <property type="match status" value="1"/>
</dbReference>
<evidence type="ECO:0000313" key="7">
    <source>
        <dbReference type="EMBL" id="RKS70971.1"/>
    </source>
</evidence>
<protein>
    <submittedName>
        <fullName evidence="7">DNA-binding SARP family transcriptional activator</fullName>
    </submittedName>
</protein>
<dbReference type="EMBL" id="RBWU01000006">
    <property type="protein sequence ID" value="RKS70971.1"/>
    <property type="molecule type" value="Genomic_DNA"/>
</dbReference>
<keyword evidence="3 5" id="KW-0238">DNA-binding</keyword>
<reference evidence="7 8" key="1">
    <citation type="submission" date="2018-10" db="EMBL/GenBank/DDBJ databases">
        <title>Genomic Encyclopedia of Archaeal and Bacterial Type Strains, Phase II (KMG-II): from individual species to whole genera.</title>
        <authorList>
            <person name="Goeker M."/>
        </authorList>
    </citation>
    <scope>NUCLEOTIDE SEQUENCE [LARGE SCALE GENOMIC DNA]</scope>
    <source>
        <strain evidence="7 8">DSM 43383</strain>
    </source>
</reference>
<keyword evidence="2" id="KW-0805">Transcription regulation</keyword>
<comment type="caution">
    <text evidence="7">The sequence shown here is derived from an EMBL/GenBank/DDBJ whole genome shotgun (WGS) entry which is preliminary data.</text>
</comment>
<dbReference type="Pfam" id="PF03704">
    <property type="entry name" value="BTAD"/>
    <property type="match status" value="1"/>
</dbReference>
<dbReference type="PROSITE" id="PS51755">
    <property type="entry name" value="OMPR_PHOB"/>
    <property type="match status" value="1"/>
</dbReference>
<dbReference type="Pfam" id="PF00486">
    <property type="entry name" value="Trans_reg_C"/>
    <property type="match status" value="1"/>
</dbReference>
<dbReference type="Gene3D" id="1.25.40.10">
    <property type="entry name" value="Tetratricopeptide repeat domain"/>
    <property type="match status" value="2"/>
</dbReference>
<dbReference type="SMART" id="SM00862">
    <property type="entry name" value="Trans_reg_C"/>
    <property type="match status" value="1"/>
</dbReference>
<dbReference type="OrthoDB" id="5521887at2"/>
<dbReference type="InterPro" id="IPR019734">
    <property type="entry name" value="TPR_rpt"/>
</dbReference>
<dbReference type="SMART" id="SM01043">
    <property type="entry name" value="BTAD"/>
    <property type="match status" value="1"/>
</dbReference>
<dbReference type="InterPro" id="IPR051677">
    <property type="entry name" value="AfsR-DnrI-RedD_regulator"/>
</dbReference>
<dbReference type="InterPro" id="IPR001867">
    <property type="entry name" value="OmpR/PhoB-type_DNA-bd"/>
</dbReference>
<dbReference type="GO" id="GO:0003677">
    <property type="term" value="F:DNA binding"/>
    <property type="evidence" value="ECO:0007669"/>
    <property type="project" value="UniProtKB-UniRule"/>
</dbReference>
<keyword evidence="8" id="KW-1185">Reference proteome</keyword>
<dbReference type="CDD" id="cd15831">
    <property type="entry name" value="BTAD"/>
    <property type="match status" value="1"/>
</dbReference>